<dbReference type="InterPro" id="IPR003018">
    <property type="entry name" value="GAF"/>
</dbReference>
<evidence type="ECO:0000256" key="2">
    <source>
        <dbReference type="ARBA" id="ARBA00004141"/>
    </source>
</evidence>
<dbReference type="InterPro" id="IPR004358">
    <property type="entry name" value="Sig_transdc_His_kin-like_C"/>
</dbReference>
<dbReference type="GO" id="GO:0030295">
    <property type="term" value="F:protein kinase activator activity"/>
    <property type="evidence" value="ECO:0007669"/>
    <property type="project" value="TreeGrafter"/>
</dbReference>
<dbReference type="InterPro" id="IPR003661">
    <property type="entry name" value="HisK_dim/P_dom"/>
</dbReference>
<comment type="catalytic activity">
    <reaction evidence="1">
        <text>ATP + protein L-histidine = ADP + protein N-phospho-L-histidine.</text>
        <dbReference type="EC" id="2.7.13.3"/>
    </reaction>
</comment>
<sequence length="797" mass="90949">MAGFPLKNDKYSYYSTVQPHTEYYVTDKMNLTQTIASITNIFGRFSDVDAKIKDSLGKLGVLFSSTRSYVFLFKNNKKTMDNTHEWCYTGIEPWKEKLQNLSTDVFPWLMNELKKDEVIHVNDVATLPDEALKEKNLLGKGDVRSFIIIPLHINDELSGFIGLDNITTDYRIDNLNILQMVSDVIGTELGKKIADNALEQSEKRHRSLIENLPLGVFSTDSNGEIIQCNKYLIDITKSSKEKIIGLNIFNLPVNSEIKNCIRNALDGYTQFYEGEYKTVLTGKNLKIRAYFTPDTSEDGKIVGCIGTITDLTGKTDEQDDKTRKMEKVIDNIDTHIWYFADRRTYGLVNKPHANFFGFRKEDLEYNDIYDVHLKQTAYLIKGLSDYVFENKSRLQTTEKLINKNGELRNLSITLTPEFDYNGDVDYVICSGEDITEHEKSKKRIEESEIRYRTLFEDLIDAVLVQDLDGNFLDVNLTACEFLGYSKADILKMGYKDIDALEQVGNLNAFENDLYRHGRAVFETKYIKNDGSTISVEVNSRFIQYQGKPAILLVARDITGRKNAEEKLQEYADKLEHSNKLKDMFTDILRHDLLNPAGVVKGFTQLLISMENDDYKLDVLNKIKASNEKLIELIQNASYFAKLDAMEDLEFEKQDISAILKSVVSDFEQQAKDKNIDIEFLAEGEYPAIINPVMEQVFANLLSNAVKYSPENSRVIIDIDDIGKFWKVSFTDFGEGIPDEDKETIFTRFQRLEKDSVKGSGLGLAIVKQIIELHDGEVGVDDNPEGRGSVFWVTLKKA</sequence>
<dbReference type="InterPro" id="IPR029016">
    <property type="entry name" value="GAF-like_dom_sf"/>
</dbReference>
<dbReference type="SMART" id="SM00387">
    <property type="entry name" value="HATPase_c"/>
    <property type="match status" value="1"/>
</dbReference>
<dbReference type="GO" id="GO:0016020">
    <property type="term" value="C:membrane"/>
    <property type="evidence" value="ECO:0007669"/>
    <property type="project" value="UniProtKB-SubCell"/>
</dbReference>
<keyword evidence="7" id="KW-0547">Nucleotide-binding</keyword>
<dbReference type="PANTHER" id="PTHR42878">
    <property type="entry name" value="TWO-COMPONENT HISTIDINE KINASE"/>
    <property type="match status" value="1"/>
</dbReference>
<dbReference type="NCBIfam" id="TIGR00229">
    <property type="entry name" value="sensory_box"/>
    <property type="match status" value="3"/>
</dbReference>
<dbReference type="CDD" id="cd00082">
    <property type="entry name" value="HisKA"/>
    <property type="match status" value="1"/>
</dbReference>
<dbReference type="GO" id="GO:0000155">
    <property type="term" value="F:phosphorelay sensor kinase activity"/>
    <property type="evidence" value="ECO:0007669"/>
    <property type="project" value="InterPro"/>
</dbReference>
<dbReference type="GO" id="GO:0000156">
    <property type="term" value="F:phosphorelay response regulator activity"/>
    <property type="evidence" value="ECO:0007669"/>
    <property type="project" value="TreeGrafter"/>
</dbReference>
<dbReference type="InterPro" id="IPR036890">
    <property type="entry name" value="HATPase_C_sf"/>
</dbReference>
<dbReference type="InterPro" id="IPR000014">
    <property type="entry name" value="PAS"/>
</dbReference>
<dbReference type="HOGENOM" id="CLU_381139_0_0_2"/>
<dbReference type="EMBL" id="CP002069">
    <property type="protein sequence ID" value="ADI74022.1"/>
    <property type="molecule type" value="Genomic_DNA"/>
</dbReference>
<protein>
    <recommendedName>
        <fullName evidence="3">histidine kinase</fullName>
        <ecNumber evidence="3">2.7.13.3</ecNumber>
    </recommendedName>
</protein>
<evidence type="ECO:0000256" key="5">
    <source>
        <dbReference type="ARBA" id="ARBA00022679"/>
    </source>
</evidence>
<evidence type="ECO:0000256" key="11">
    <source>
        <dbReference type="ARBA" id="ARBA00023012"/>
    </source>
</evidence>
<dbReference type="InterPro" id="IPR005467">
    <property type="entry name" value="His_kinase_dom"/>
</dbReference>
<dbReference type="PANTHER" id="PTHR42878:SF7">
    <property type="entry name" value="SENSOR HISTIDINE KINASE GLRK"/>
    <property type="match status" value="1"/>
</dbReference>
<dbReference type="STRING" id="644295.Metev_1140"/>
<dbReference type="SUPFAM" id="SSF55874">
    <property type="entry name" value="ATPase domain of HSP90 chaperone/DNA topoisomerase II/histidine kinase"/>
    <property type="match status" value="1"/>
</dbReference>
<dbReference type="GO" id="GO:0007234">
    <property type="term" value="P:osmosensory signaling via phosphorelay pathway"/>
    <property type="evidence" value="ECO:0007669"/>
    <property type="project" value="TreeGrafter"/>
</dbReference>
<keyword evidence="10" id="KW-1133">Transmembrane helix</keyword>
<evidence type="ECO:0000256" key="3">
    <source>
        <dbReference type="ARBA" id="ARBA00012438"/>
    </source>
</evidence>
<evidence type="ECO:0000256" key="10">
    <source>
        <dbReference type="ARBA" id="ARBA00022989"/>
    </source>
</evidence>
<dbReference type="PROSITE" id="PS50109">
    <property type="entry name" value="HIS_KIN"/>
    <property type="match status" value="1"/>
</dbReference>
<dbReference type="Gene3D" id="1.10.287.130">
    <property type="match status" value="1"/>
</dbReference>
<evidence type="ECO:0000259" key="14">
    <source>
        <dbReference type="PROSITE" id="PS50112"/>
    </source>
</evidence>
<evidence type="ECO:0000313" key="17">
    <source>
        <dbReference type="Proteomes" id="UP000000391"/>
    </source>
</evidence>
<dbReference type="CDD" id="cd00130">
    <property type="entry name" value="PAS"/>
    <property type="match status" value="2"/>
</dbReference>
<proteinExistence type="predicted"/>
<dbReference type="SMART" id="SM00388">
    <property type="entry name" value="HisKA"/>
    <property type="match status" value="1"/>
</dbReference>
<keyword evidence="9" id="KW-0067">ATP-binding</keyword>
<dbReference type="InterPro" id="IPR035965">
    <property type="entry name" value="PAS-like_dom_sf"/>
</dbReference>
<dbReference type="SUPFAM" id="SSF55781">
    <property type="entry name" value="GAF domain-like"/>
    <property type="match status" value="1"/>
</dbReference>
<feature type="domain" description="PAS" evidence="14">
    <location>
        <begin position="201"/>
        <end position="245"/>
    </location>
</feature>
<keyword evidence="4" id="KW-0597">Phosphoprotein</keyword>
<evidence type="ECO:0000256" key="12">
    <source>
        <dbReference type="ARBA" id="ARBA00023136"/>
    </source>
</evidence>
<feature type="domain" description="PAS" evidence="14">
    <location>
        <begin position="447"/>
        <end position="490"/>
    </location>
</feature>
<dbReference type="InterPro" id="IPR001610">
    <property type="entry name" value="PAC"/>
</dbReference>
<reference evidence="16 17" key="1">
    <citation type="submission" date="2010-06" db="EMBL/GenBank/DDBJ databases">
        <title>Complete sequence chromosome of Methanohalobium evestigatum Z-7303.</title>
        <authorList>
            <consortium name="US DOE Joint Genome Institute"/>
            <person name="Lucas S."/>
            <person name="Copeland A."/>
            <person name="Lapidus A."/>
            <person name="Cheng J.-F."/>
            <person name="Bruce D."/>
            <person name="Goodwin L."/>
            <person name="Pitluck S."/>
            <person name="Saunders E."/>
            <person name="Detter J.C."/>
            <person name="Han C."/>
            <person name="Tapia R."/>
            <person name="Land M."/>
            <person name="Hauser L."/>
            <person name="Kyrpides N."/>
            <person name="Mikhailova N."/>
            <person name="Sieprawska-Lupa M."/>
            <person name="Whitman W.B."/>
            <person name="Anderson I."/>
            <person name="Woyke T."/>
        </authorList>
    </citation>
    <scope>NUCLEOTIDE SEQUENCE [LARGE SCALE GENOMIC DNA]</scope>
    <source>
        <strain evidence="17">ATCC BAA-1072 / DSM 3721 / NBRC 107634 / OCM 161 / Z-7303</strain>
    </source>
</reference>
<keyword evidence="17" id="KW-1185">Reference proteome</keyword>
<dbReference type="InterPro" id="IPR003594">
    <property type="entry name" value="HATPase_dom"/>
</dbReference>
<dbReference type="AlphaFoldDB" id="D7E974"/>
<dbReference type="SUPFAM" id="SSF55785">
    <property type="entry name" value="PYP-like sensor domain (PAS domain)"/>
    <property type="match status" value="3"/>
</dbReference>
<dbReference type="Proteomes" id="UP000000391">
    <property type="component" value="Chromosome"/>
</dbReference>
<dbReference type="Pfam" id="PF02518">
    <property type="entry name" value="HATPase_c"/>
    <property type="match status" value="1"/>
</dbReference>
<evidence type="ECO:0000256" key="7">
    <source>
        <dbReference type="ARBA" id="ARBA00022741"/>
    </source>
</evidence>
<dbReference type="Gene3D" id="3.30.450.40">
    <property type="match status" value="1"/>
</dbReference>
<dbReference type="SUPFAM" id="SSF47384">
    <property type="entry name" value="Homodimeric domain of signal transducing histidine kinase"/>
    <property type="match status" value="1"/>
</dbReference>
<keyword evidence="8 16" id="KW-0418">Kinase</keyword>
<evidence type="ECO:0000256" key="9">
    <source>
        <dbReference type="ARBA" id="ARBA00022840"/>
    </source>
</evidence>
<dbReference type="SMART" id="SM00086">
    <property type="entry name" value="PAC"/>
    <property type="match status" value="3"/>
</dbReference>
<comment type="subcellular location">
    <subcellularLocation>
        <location evidence="2">Membrane</location>
        <topology evidence="2">Multi-pass membrane protein</topology>
    </subcellularLocation>
</comment>
<dbReference type="InterPro" id="IPR036097">
    <property type="entry name" value="HisK_dim/P_sf"/>
</dbReference>
<dbReference type="KEGG" id="mev:Metev_1140"/>
<keyword evidence="5" id="KW-0808">Transferase</keyword>
<evidence type="ECO:0000259" key="15">
    <source>
        <dbReference type="PROSITE" id="PS50113"/>
    </source>
</evidence>
<keyword evidence="6" id="KW-0812">Transmembrane</keyword>
<dbReference type="PROSITE" id="PS50113">
    <property type="entry name" value="PAC"/>
    <property type="match status" value="2"/>
</dbReference>
<keyword evidence="12" id="KW-0472">Membrane</keyword>
<evidence type="ECO:0000256" key="8">
    <source>
        <dbReference type="ARBA" id="ARBA00022777"/>
    </source>
</evidence>
<evidence type="ECO:0000256" key="4">
    <source>
        <dbReference type="ARBA" id="ARBA00022553"/>
    </source>
</evidence>
<feature type="domain" description="PAC" evidence="15">
    <location>
        <begin position="394"/>
        <end position="446"/>
    </location>
</feature>
<evidence type="ECO:0000259" key="13">
    <source>
        <dbReference type="PROSITE" id="PS50109"/>
    </source>
</evidence>
<evidence type="ECO:0000256" key="1">
    <source>
        <dbReference type="ARBA" id="ARBA00000085"/>
    </source>
</evidence>
<dbReference type="Pfam" id="PF01590">
    <property type="entry name" value="GAF"/>
    <property type="match status" value="1"/>
</dbReference>
<feature type="domain" description="PAC" evidence="15">
    <location>
        <begin position="519"/>
        <end position="569"/>
    </location>
</feature>
<dbReference type="Gene3D" id="3.30.450.20">
    <property type="entry name" value="PAS domain"/>
    <property type="match status" value="3"/>
</dbReference>
<accession>D7E974</accession>
<dbReference type="InterPro" id="IPR050351">
    <property type="entry name" value="BphY/WalK/GraS-like"/>
</dbReference>
<dbReference type="Gene3D" id="3.30.565.10">
    <property type="entry name" value="Histidine kinase-like ATPase, C-terminal domain"/>
    <property type="match status" value="1"/>
</dbReference>
<dbReference type="SMART" id="SM00091">
    <property type="entry name" value="PAS"/>
    <property type="match status" value="2"/>
</dbReference>
<feature type="domain" description="Histidine kinase" evidence="13">
    <location>
        <begin position="587"/>
        <end position="797"/>
    </location>
</feature>
<dbReference type="FunFam" id="3.30.565.10:FF:000006">
    <property type="entry name" value="Sensor histidine kinase WalK"/>
    <property type="match status" value="1"/>
</dbReference>
<dbReference type="PRINTS" id="PR00344">
    <property type="entry name" value="BCTRLSENSOR"/>
</dbReference>
<evidence type="ECO:0000256" key="6">
    <source>
        <dbReference type="ARBA" id="ARBA00022692"/>
    </source>
</evidence>
<dbReference type="InterPro" id="IPR000700">
    <property type="entry name" value="PAS-assoc_C"/>
</dbReference>
<evidence type="ECO:0000313" key="16">
    <source>
        <dbReference type="EMBL" id="ADI74022.1"/>
    </source>
</evidence>
<organism evidence="16 17">
    <name type="scientific">Methanohalobium evestigatum (strain ATCC BAA-1072 / DSM 3721 / NBRC 107634 / OCM 161 / Z-7303)</name>
    <dbReference type="NCBI Taxonomy" id="644295"/>
    <lineage>
        <taxon>Archaea</taxon>
        <taxon>Methanobacteriati</taxon>
        <taxon>Methanobacteriota</taxon>
        <taxon>Stenosarchaea group</taxon>
        <taxon>Methanomicrobia</taxon>
        <taxon>Methanosarcinales</taxon>
        <taxon>Methanosarcinaceae</taxon>
        <taxon>Methanohalobium</taxon>
    </lineage>
</organism>
<dbReference type="Pfam" id="PF13426">
    <property type="entry name" value="PAS_9"/>
    <property type="match status" value="3"/>
</dbReference>
<name>D7E974_METEZ</name>
<keyword evidence="11" id="KW-0902">Two-component regulatory system</keyword>
<dbReference type="PROSITE" id="PS50112">
    <property type="entry name" value="PAS"/>
    <property type="match status" value="2"/>
</dbReference>
<gene>
    <name evidence="16" type="ordered locus">Metev_1140</name>
</gene>
<dbReference type="EC" id="2.7.13.3" evidence="3"/>